<accession>A0AAW0NEA0</accession>
<dbReference type="Proteomes" id="UP001460270">
    <property type="component" value="Unassembled WGS sequence"/>
</dbReference>
<evidence type="ECO:0000256" key="10">
    <source>
        <dbReference type="ARBA" id="ARBA00022833"/>
    </source>
</evidence>
<feature type="region of interest" description="Disordered" evidence="14">
    <location>
        <begin position="290"/>
        <end position="314"/>
    </location>
</feature>
<evidence type="ECO:0000256" key="3">
    <source>
        <dbReference type="ARBA" id="ARBA00004906"/>
    </source>
</evidence>
<feature type="region of interest" description="Disordered" evidence="14">
    <location>
        <begin position="194"/>
        <end position="272"/>
    </location>
</feature>
<comment type="caution">
    <text evidence="16">The sequence shown here is derived from an EMBL/GenBank/DDBJ whole genome shotgun (WGS) entry which is preliminary data.</text>
</comment>
<dbReference type="GO" id="GO:0061630">
    <property type="term" value="F:ubiquitin protein ligase activity"/>
    <property type="evidence" value="ECO:0007669"/>
    <property type="project" value="UniProtKB-EC"/>
</dbReference>
<dbReference type="GO" id="GO:0005634">
    <property type="term" value="C:nucleus"/>
    <property type="evidence" value="ECO:0007669"/>
    <property type="project" value="UniProtKB-SubCell"/>
</dbReference>
<dbReference type="GO" id="GO:0008270">
    <property type="term" value="F:zinc ion binding"/>
    <property type="evidence" value="ECO:0007669"/>
    <property type="project" value="UniProtKB-KW"/>
</dbReference>
<evidence type="ECO:0000256" key="14">
    <source>
        <dbReference type="SAM" id="MobiDB-lite"/>
    </source>
</evidence>
<comment type="subcellular location">
    <subcellularLocation>
        <location evidence="2">Nucleus</location>
    </subcellularLocation>
</comment>
<keyword evidence="7" id="KW-0479">Metal-binding</keyword>
<evidence type="ECO:0000256" key="9">
    <source>
        <dbReference type="ARBA" id="ARBA00022786"/>
    </source>
</evidence>
<evidence type="ECO:0000259" key="15">
    <source>
        <dbReference type="Pfam" id="PF18408"/>
    </source>
</evidence>
<protein>
    <recommendedName>
        <fullName evidence="13">E3 ubiquitin-protein ligase Hakai</fullName>
        <ecNumber evidence="4">2.3.2.27</ecNumber>
    </recommendedName>
</protein>
<dbReference type="Gene3D" id="6.10.140.2210">
    <property type="match status" value="1"/>
</dbReference>
<dbReference type="EC" id="2.3.2.27" evidence="4"/>
<dbReference type="InterPro" id="IPR017907">
    <property type="entry name" value="Znf_RING_CS"/>
</dbReference>
<evidence type="ECO:0000256" key="12">
    <source>
        <dbReference type="ARBA" id="ARBA00038499"/>
    </source>
</evidence>
<feature type="compositionally biased region" description="Pro residues" evidence="14">
    <location>
        <begin position="253"/>
        <end position="266"/>
    </location>
</feature>
<dbReference type="GO" id="GO:0016567">
    <property type="term" value="P:protein ubiquitination"/>
    <property type="evidence" value="ECO:0007669"/>
    <property type="project" value="InterPro"/>
</dbReference>
<feature type="region of interest" description="Disordered" evidence="14">
    <location>
        <begin position="1"/>
        <end position="64"/>
    </location>
</feature>
<dbReference type="FunFam" id="3.30.40.10:FF:000140">
    <property type="entry name" value="E3 ubiquitin-protein ligase Hakai isoform X2"/>
    <property type="match status" value="1"/>
</dbReference>
<evidence type="ECO:0000256" key="2">
    <source>
        <dbReference type="ARBA" id="ARBA00004123"/>
    </source>
</evidence>
<keyword evidence="11" id="KW-0539">Nucleus</keyword>
<keyword evidence="9" id="KW-0833">Ubl conjugation pathway</keyword>
<keyword evidence="10" id="KW-0862">Zinc</keyword>
<keyword evidence="6" id="KW-0808">Transferase</keyword>
<dbReference type="PANTHER" id="PTHR13480">
    <property type="entry name" value="E3 UBIQUITIN-PROTEIN LIGASE HAKAI-RELATED"/>
    <property type="match status" value="1"/>
</dbReference>
<evidence type="ECO:0000256" key="8">
    <source>
        <dbReference type="ARBA" id="ARBA00022771"/>
    </source>
</evidence>
<dbReference type="InterPro" id="IPR013083">
    <property type="entry name" value="Znf_RING/FYVE/PHD"/>
</dbReference>
<keyword evidence="17" id="KW-1185">Reference proteome</keyword>
<dbReference type="GO" id="GO:0030155">
    <property type="term" value="P:regulation of cell adhesion"/>
    <property type="evidence" value="ECO:0007669"/>
    <property type="project" value="TreeGrafter"/>
</dbReference>
<feature type="region of interest" description="Disordered" evidence="14">
    <location>
        <begin position="342"/>
        <end position="484"/>
    </location>
</feature>
<evidence type="ECO:0000256" key="6">
    <source>
        <dbReference type="ARBA" id="ARBA00022679"/>
    </source>
</evidence>
<gene>
    <name evidence="16" type="ORF">WMY93_022190</name>
</gene>
<sequence>MDQGDNDLQGSDGSGSLGGPDVRRRIPIKLISKPPLRSKPPPRATRPGGRVCKSETGEDDNFGFKQDERFDCPVKDVYGNQRRFPQPLFWDFKINLVGEKDKLPIHFCDKCGLPIHLYGRMIPCKHVFCYECALLHEKKGDKMCPGLTMYSCSDPVQRIEQCHRGSLWMCSVVPGCKRTYLSERDLQAHVNHRHLRAAKSSSSSSSNRGGPDPLHLPPPTSDHPDRYRVPPPHLQKNHHMPNLPPHGPHDPYSQPPPGAHDQPPPNSGMGPETFRIATVTTRKHSNLITVPIQDDSGSGRETCPLGRLSRPRTTIPATIPHNRLWCPTPPPPHAPAALWTTSASSTSHKPPNAAPTGHWHSSHGVQPGPSAMTNAPPPITPPPGHILGQMPPYMNHPPPPQHSGPPPPVNAPPPHHYNPNSMQQFPPEDQGTLSPPFTQPGASVRECGRLPGSASSSTSHAGTATGQMPGQHHPDQGRYRPYYQ</sequence>
<feature type="compositionally biased region" description="Low complexity" evidence="14">
    <location>
        <begin position="1"/>
        <end position="11"/>
    </location>
</feature>
<comment type="similarity">
    <text evidence="12">Belongs to the Hakai family.</text>
</comment>
<dbReference type="PANTHER" id="PTHR13480:SF0">
    <property type="entry name" value="E3 UBIQUITIN-PROTEIN LIGASE HAKAI"/>
    <property type="match status" value="1"/>
</dbReference>
<evidence type="ECO:0000256" key="4">
    <source>
        <dbReference type="ARBA" id="ARBA00012483"/>
    </source>
</evidence>
<dbReference type="EMBL" id="JBBPFD010000015">
    <property type="protein sequence ID" value="KAK7896865.1"/>
    <property type="molecule type" value="Genomic_DNA"/>
</dbReference>
<keyword evidence="8" id="KW-0863">Zinc-finger</keyword>
<feature type="compositionally biased region" description="Pro residues" evidence="14">
    <location>
        <begin position="375"/>
        <end position="384"/>
    </location>
</feature>
<evidence type="ECO:0000313" key="16">
    <source>
        <dbReference type="EMBL" id="KAK7896865.1"/>
    </source>
</evidence>
<dbReference type="AlphaFoldDB" id="A0AAW0NEA0"/>
<evidence type="ECO:0000256" key="7">
    <source>
        <dbReference type="ARBA" id="ARBA00022723"/>
    </source>
</evidence>
<dbReference type="CDD" id="cd16508">
    <property type="entry name" value="RING-HC_HAKAI-like"/>
    <property type="match status" value="1"/>
</dbReference>
<dbReference type="Pfam" id="PF18408">
    <property type="entry name" value="zf_Hakai"/>
    <property type="match status" value="1"/>
</dbReference>
<evidence type="ECO:0000256" key="1">
    <source>
        <dbReference type="ARBA" id="ARBA00000900"/>
    </source>
</evidence>
<comment type="pathway">
    <text evidence="3">Protein modification; protein ubiquitination.</text>
</comment>
<reference evidence="17" key="1">
    <citation type="submission" date="2024-04" db="EMBL/GenBank/DDBJ databases">
        <title>Salinicola lusitanus LLJ914,a marine bacterium isolated from the Okinawa Trough.</title>
        <authorList>
            <person name="Li J."/>
        </authorList>
    </citation>
    <scope>NUCLEOTIDE SEQUENCE [LARGE SCALE GENOMIC DNA]</scope>
</reference>
<comment type="catalytic activity">
    <reaction evidence="1">
        <text>S-ubiquitinyl-[E2 ubiquitin-conjugating enzyme]-L-cysteine + [acceptor protein]-L-lysine = [E2 ubiquitin-conjugating enzyme]-L-cysteine + N(6)-ubiquitinyl-[acceptor protein]-L-lysine.</text>
        <dbReference type="EC" id="2.3.2.27"/>
    </reaction>
</comment>
<evidence type="ECO:0000256" key="13">
    <source>
        <dbReference type="ARBA" id="ARBA00041081"/>
    </source>
</evidence>
<feature type="compositionally biased region" description="Pro residues" evidence="14">
    <location>
        <begin position="394"/>
        <end position="416"/>
    </location>
</feature>
<feature type="compositionally biased region" description="Low complexity" evidence="14">
    <location>
        <begin position="452"/>
        <end position="466"/>
    </location>
</feature>
<dbReference type="InterPro" id="IPR040383">
    <property type="entry name" value="HAKAI/CBLL2"/>
</dbReference>
<keyword evidence="5" id="KW-0217">Developmental protein</keyword>
<dbReference type="Gene3D" id="3.30.40.10">
    <property type="entry name" value="Zinc/RING finger domain, C3HC4 (zinc finger)"/>
    <property type="match status" value="1"/>
</dbReference>
<dbReference type="InterPro" id="IPR040380">
    <property type="entry name" value="HAKAI-like_RING-HC"/>
</dbReference>
<name>A0AAW0NEA0_9GOBI</name>
<dbReference type="InterPro" id="IPR041042">
    <property type="entry name" value="Znf_Hakai"/>
</dbReference>
<evidence type="ECO:0000256" key="11">
    <source>
        <dbReference type="ARBA" id="ARBA00023242"/>
    </source>
</evidence>
<evidence type="ECO:0000256" key="5">
    <source>
        <dbReference type="ARBA" id="ARBA00022473"/>
    </source>
</evidence>
<dbReference type="PROSITE" id="PS00518">
    <property type="entry name" value="ZF_RING_1"/>
    <property type="match status" value="1"/>
</dbReference>
<evidence type="ECO:0000313" key="17">
    <source>
        <dbReference type="Proteomes" id="UP001460270"/>
    </source>
</evidence>
<organism evidence="16 17">
    <name type="scientific">Mugilogobius chulae</name>
    <name type="common">yellowstripe goby</name>
    <dbReference type="NCBI Taxonomy" id="88201"/>
    <lineage>
        <taxon>Eukaryota</taxon>
        <taxon>Metazoa</taxon>
        <taxon>Chordata</taxon>
        <taxon>Craniata</taxon>
        <taxon>Vertebrata</taxon>
        <taxon>Euteleostomi</taxon>
        <taxon>Actinopterygii</taxon>
        <taxon>Neopterygii</taxon>
        <taxon>Teleostei</taxon>
        <taxon>Neoteleostei</taxon>
        <taxon>Acanthomorphata</taxon>
        <taxon>Gobiaria</taxon>
        <taxon>Gobiiformes</taxon>
        <taxon>Gobioidei</taxon>
        <taxon>Gobiidae</taxon>
        <taxon>Gobionellinae</taxon>
        <taxon>Mugilogobius</taxon>
    </lineage>
</organism>
<feature type="domain" description="Hakai C2H2 zinc finger" evidence="15">
    <location>
        <begin position="165"/>
        <end position="196"/>
    </location>
</feature>
<proteinExistence type="inferred from homology"/>